<sequence>MAGRGSIVVIGGGLAGMSAALEALHQTRNTVVTLLEKETRLGGNSAKASSGINGAETRTQAAQGIKDSIEAFAQDTIASGRGRSSEILVDKLTQDSAQSVAWLQDLGVDLSILARLGGHSKARTHRLPEANGRAQPVGWSIISTLNNHLNKIGSDGSGRLRIETNAQATALLAEAAGGGVSGVEFLVNGKMRRVQANALILATGGFAGAHTGFLNKYAPQIAGLATTNGPFATGDGLKLGAALGADLVDMDQVQVHPTGFVRPDDVDNPTKILAAEALRGAGGVLVNARGMRFVDELDTRDRVTAAILNNCSAPDTHAFHSSTGTKGGPDAAAFLVLTQEAADRFGRGALAFYERMELMSQAAGMGELSKALRVNEAELQQSIPMANVYFWGIVTPVTHYCMGGLRFDAKARVLQASGQPIRGLFAAGEVTGGLHGANRLAGNSLLECVVFGREAGRQASAFVSTVVDSDL</sequence>
<dbReference type="GO" id="GO:0016491">
    <property type="term" value="F:oxidoreductase activity"/>
    <property type="evidence" value="ECO:0007669"/>
    <property type="project" value="UniProtKB-KW"/>
</dbReference>
<dbReference type="OrthoDB" id="10252157at2759"/>
<name>A0A9W8I7R5_9FUNG</name>
<keyword evidence="3" id="KW-0274">FAD</keyword>
<dbReference type="Pfam" id="PF00890">
    <property type="entry name" value="FAD_binding_2"/>
    <property type="match status" value="1"/>
</dbReference>
<accession>A0A9W8I7R5</accession>
<comment type="caution">
    <text evidence="6">The sequence shown here is derived from an EMBL/GenBank/DDBJ whole genome shotgun (WGS) entry which is preliminary data.</text>
</comment>
<keyword evidence="2" id="KW-0285">Flavoprotein</keyword>
<evidence type="ECO:0000313" key="7">
    <source>
        <dbReference type="Proteomes" id="UP001139887"/>
    </source>
</evidence>
<gene>
    <name evidence="6" type="ORF">IWW36_004733</name>
</gene>
<reference evidence="6" key="1">
    <citation type="submission" date="2022-07" db="EMBL/GenBank/DDBJ databases">
        <title>Phylogenomic reconstructions and comparative analyses of Kickxellomycotina fungi.</title>
        <authorList>
            <person name="Reynolds N.K."/>
            <person name="Stajich J.E."/>
            <person name="Barry K."/>
            <person name="Grigoriev I.V."/>
            <person name="Crous P."/>
            <person name="Smith M.E."/>
        </authorList>
    </citation>
    <scope>NUCLEOTIDE SEQUENCE</scope>
    <source>
        <strain evidence="6">NRRL 1566</strain>
    </source>
</reference>
<proteinExistence type="predicted"/>
<evidence type="ECO:0000256" key="4">
    <source>
        <dbReference type="ARBA" id="ARBA00023002"/>
    </source>
</evidence>
<dbReference type="InterPro" id="IPR027477">
    <property type="entry name" value="Succ_DH/fumarate_Rdtase_cat_sf"/>
</dbReference>
<organism evidence="6 7">
    <name type="scientific">Coemansia brasiliensis</name>
    <dbReference type="NCBI Taxonomy" id="2650707"/>
    <lineage>
        <taxon>Eukaryota</taxon>
        <taxon>Fungi</taxon>
        <taxon>Fungi incertae sedis</taxon>
        <taxon>Zoopagomycota</taxon>
        <taxon>Kickxellomycotina</taxon>
        <taxon>Kickxellomycetes</taxon>
        <taxon>Kickxellales</taxon>
        <taxon>Kickxellaceae</taxon>
        <taxon>Coemansia</taxon>
    </lineage>
</organism>
<dbReference type="InterPro" id="IPR050315">
    <property type="entry name" value="FAD-oxidoreductase_2"/>
</dbReference>
<keyword evidence="4" id="KW-0560">Oxidoreductase</keyword>
<feature type="domain" description="FAD-dependent oxidoreductase 2 FAD-binding" evidence="5">
    <location>
        <begin position="7"/>
        <end position="445"/>
    </location>
</feature>
<dbReference type="Gene3D" id="3.90.700.10">
    <property type="entry name" value="Succinate dehydrogenase/fumarate reductase flavoprotein, catalytic domain"/>
    <property type="match status" value="1"/>
</dbReference>
<evidence type="ECO:0000256" key="1">
    <source>
        <dbReference type="ARBA" id="ARBA00001974"/>
    </source>
</evidence>
<dbReference type="SUPFAM" id="SSF51905">
    <property type="entry name" value="FAD/NAD(P)-binding domain"/>
    <property type="match status" value="1"/>
</dbReference>
<dbReference type="PANTHER" id="PTHR43400:SF7">
    <property type="entry name" value="FAD-DEPENDENT OXIDOREDUCTASE 2 FAD BINDING DOMAIN-CONTAINING PROTEIN"/>
    <property type="match status" value="1"/>
</dbReference>
<comment type="cofactor">
    <cofactor evidence="1">
        <name>FAD</name>
        <dbReference type="ChEBI" id="CHEBI:57692"/>
    </cofactor>
</comment>
<dbReference type="SUPFAM" id="SSF56425">
    <property type="entry name" value="Succinate dehydrogenase/fumarate reductase flavoprotein, catalytic domain"/>
    <property type="match status" value="1"/>
</dbReference>
<evidence type="ECO:0000259" key="5">
    <source>
        <dbReference type="Pfam" id="PF00890"/>
    </source>
</evidence>
<evidence type="ECO:0000256" key="2">
    <source>
        <dbReference type="ARBA" id="ARBA00022630"/>
    </source>
</evidence>
<dbReference type="Gene3D" id="3.50.50.60">
    <property type="entry name" value="FAD/NAD(P)-binding domain"/>
    <property type="match status" value="1"/>
</dbReference>
<keyword evidence="7" id="KW-1185">Reference proteome</keyword>
<evidence type="ECO:0000313" key="6">
    <source>
        <dbReference type="EMBL" id="KAJ2845555.1"/>
    </source>
</evidence>
<dbReference type="InterPro" id="IPR003953">
    <property type="entry name" value="FAD-dep_OxRdtase_2_FAD-bd"/>
</dbReference>
<evidence type="ECO:0000256" key="3">
    <source>
        <dbReference type="ARBA" id="ARBA00022827"/>
    </source>
</evidence>
<dbReference type="PANTHER" id="PTHR43400">
    <property type="entry name" value="FUMARATE REDUCTASE"/>
    <property type="match status" value="1"/>
</dbReference>
<dbReference type="AlphaFoldDB" id="A0A9W8I7R5"/>
<dbReference type="Proteomes" id="UP001139887">
    <property type="component" value="Unassembled WGS sequence"/>
</dbReference>
<dbReference type="EMBL" id="JANBUW010000771">
    <property type="protein sequence ID" value="KAJ2845555.1"/>
    <property type="molecule type" value="Genomic_DNA"/>
</dbReference>
<protein>
    <recommendedName>
        <fullName evidence="5">FAD-dependent oxidoreductase 2 FAD-binding domain-containing protein</fullName>
    </recommendedName>
</protein>
<dbReference type="InterPro" id="IPR036188">
    <property type="entry name" value="FAD/NAD-bd_sf"/>
</dbReference>